<evidence type="ECO:0000313" key="4">
    <source>
        <dbReference type="EMBL" id="QDG50709.1"/>
    </source>
</evidence>
<name>A0A4Y6PRG6_PERCE</name>
<evidence type="ECO:0000256" key="2">
    <source>
        <dbReference type="PROSITE-ProRule" id="PRU00335"/>
    </source>
</evidence>
<accession>A0A5B8Y202</accession>
<dbReference type="GO" id="GO:0003700">
    <property type="term" value="F:DNA-binding transcription factor activity"/>
    <property type="evidence" value="ECO:0007669"/>
    <property type="project" value="TreeGrafter"/>
</dbReference>
<evidence type="ECO:0000259" key="3">
    <source>
        <dbReference type="PROSITE" id="PS50977"/>
    </source>
</evidence>
<keyword evidence="5" id="KW-1185">Reference proteome</keyword>
<dbReference type="Pfam" id="PF00440">
    <property type="entry name" value="TetR_N"/>
    <property type="match status" value="1"/>
</dbReference>
<dbReference type="InterPro" id="IPR036271">
    <property type="entry name" value="Tet_transcr_reg_TetR-rel_C_sf"/>
</dbReference>
<dbReference type="SUPFAM" id="SSF48498">
    <property type="entry name" value="Tetracyclin repressor-like, C-terminal domain"/>
    <property type="match status" value="1"/>
</dbReference>
<dbReference type="InterPro" id="IPR023772">
    <property type="entry name" value="DNA-bd_HTH_TetR-type_CS"/>
</dbReference>
<dbReference type="Proteomes" id="UP000315995">
    <property type="component" value="Chromosome"/>
</dbReference>
<dbReference type="PRINTS" id="PR00455">
    <property type="entry name" value="HTHTETR"/>
</dbReference>
<evidence type="ECO:0000313" key="5">
    <source>
        <dbReference type="Proteomes" id="UP000315995"/>
    </source>
</evidence>
<dbReference type="PROSITE" id="PS50977">
    <property type="entry name" value="HTH_TETR_2"/>
    <property type="match status" value="1"/>
</dbReference>
<keyword evidence="1 2" id="KW-0238">DNA-binding</keyword>
<dbReference type="InterPro" id="IPR001647">
    <property type="entry name" value="HTH_TetR"/>
</dbReference>
<dbReference type="EMBL" id="CP041186">
    <property type="protein sequence ID" value="QDG50709.1"/>
    <property type="molecule type" value="Genomic_DNA"/>
</dbReference>
<dbReference type="PROSITE" id="PS01081">
    <property type="entry name" value="HTH_TETR_1"/>
    <property type="match status" value="1"/>
</dbReference>
<dbReference type="OrthoDB" id="9790413at2"/>
<proteinExistence type="predicted"/>
<dbReference type="AlphaFoldDB" id="A0A4Y6PRG6"/>
<protein>
    <submittedName>
        <fullName evidence="4">TetR/AcrR family transcriptional regulator</fullName>
    </submittedName>
</protein>
<dbReference type="GO" id="GO:0000976">
    <property type="term" value="F:transcription cis-regulatory region binding"/>
    <property type="evidence" value="ECO:0007669"/>
    <property type="project" value="TreeGrafter"/>
</dbReference>
<dbReference type="PANTHER" id="PTHR30055:SF226">
    <property type="entry name" value="HTH-TYPE TRANSCRIPTIONAL REGULATOR PKSA"/>
    <property type="match status" value="1"/>
</dbReference>
<reference evidence="4 5" key="1">
    <citation type="submission" date="2019-06" db="EMBL/GenBank/DDBJ databases">
        <title>Persicimonas caeni gen. nov., sp. nov., a predatory bacterium isolated from solar saltern.</title>
        <authorList>
            <person name="Wang S."/>
        </authorList>
    </citation>
    <scope>NUCLEOTIDE SEQUENCE [LARGE SCALE GENOMIC DNA]</scope>
    <source>
        <strain evidence="4 5">YN101</strain>
    </source>
</reference>
<sequence>MADSPYIAGTTPSVVDLVMDLDPASTDSPGRVAKAAVALFARRGYSGTTIRDIAARANVTLPVVYYHFGNKEALFLAIVDSLFERTAERIEATVDAGHDIEPTLRRLIELPLQDARTHPDMLSFAYTVARNPSASQPAFDRQTIWAQLTRPLADFFERAHQDGSFTLADKLTADFVARQVLGMISNSIRRLLESVDAADDAVADAAAADKEAALREAMSEEHIDRLVAFFLRGAGRAE</sequence>
<dbReference type="InterPro" id="IPR050109">
    <property type="entry name" value="HTH-type_TetR-like_transc_reg"/>
</dbReference>
<accession>A0A4Y6PRG6</accession>
<gene>
    <name evidence="4" type="ORF">FIV42_08195</name>
</gene>
<evidence type="ECO:0000256" key="1">
    <source>
        <dbReference type="ARBA" id="ARBA00023125"/>
    </source>
</evidence>
<feature type="DNA-binding region" description="H-T-H motif" evidence="2">
    <location>
        <begin position="49"/>
        <end position="68"/>
    </location>
</feature>
<dbReference type="PANTHER" id="PTHR30055">
    <property type="entry name" value="HTH-TYPE TRANSCRIPTIONAL REGULATOR RUTR"/>
    <property type="match status" value="1"/>
</dbReference>
<organism evidence="4 5">
    <name type="scientific">Persicimonas caeni</name>
    <dbReference type="NCBI Taxonomy" id="2292766"/>
    <lineage>
        <taxon>Bacteria</taxon>
        <taxon>Deltaproteobacteria</taxon>
        <taxon>Bradymonadales</taxon>
        <taxon>Bradymonadaceae</taxon>
        <taxon>Persicimonas</taxon>
    </lineage>
</organism>
<dbReference type="Gene3D" id="1.10.10.60">
    <property type="entry name" value="Homeodomain-like"/>
    <property type="match status" value="1"/>
</dbReference>
<dbReference type="SUPFAM" id="SSF46689">
    <property type="entry name" value="Homeodomain-like"/>
    <property type="match status" value="1"/>
</dbReference>
<dbReference type="Gene3D" id="1.10.357.10">
    <property type="entry name" value="Tetracycline Repressor, domain 2"/>
    <property type="match status" value="1"/>
</dbReference>
<dbReference type="RefSeq" id="WP_141197201.1">
    <property type="nucleotide sequence ID" value="NZ_CP041186.1"/>
</dbReference>
<feature type="domain" description="HTH tetR-type" evidence="3">
    <location>
        <begin position="26"/>
        <end position="86"/>
    </location>
</feature>
<dbReference type="InterPro" id="IPR009057">
    <property type="entry name" value="Homeodomain-like_sf"/>
</dbReference>